<evidence type="ECO:0000256" key="4">
    <source>
        <dbReference type="ARBA" id="ARBA00013244"/>
    </source>
</evidence>
<dbReference type="EC" id="2.3.1.20" evidence="4 11"/>
<reference evidence="14 15" key="1">
    <citation type="journal article" date="2019" name="Int. J. Syst. Evol. Microbiol.">
        <title>The Global Catalogue of Microorganisms (GCM) 10K type strain sequencing project: providing services to taxonomists for standard genome sequencing and annotation.</title>
        <authorList>
            <consortium name="The Broad Institute Genomics Platform"/>
            <consortium name="The Broad Institute Genome Sequencing Center for Infectious Disease"/>
            <person name="Wu L."/>
            <person name="Ma J."/>
        </authorList>
    </citation>
    <scope>NUCLEOTIDE SEQUENCE [LARGE SCALE GENOMIC DNA]</scope>
    <source>
        <strain evidence="14 15">JCM 3325</strain>
    </source>
</reference>
<evidence type="ECO:0000259" key="13">
    <source>
        <dbReference type="Pfam" id="PF06974"/>
    </source>
</evidence>
<dbReference type="InterPro" id="IPR014292">
    <property type="entry name" value="Acyl_transf_WS/DGAT"/>
</dbReference>
<dbReference type="PANTHER" id="PTHR31650:SF1">
    <property type="entry name" value="WAX ESTER SYNTHASE_DIACYLGLYCEROL ACYLTRANSFERASE 4-RELATED"/>
    <property type="match status" value="1"/>
</dbReference>
<evidence type="ECO:0000256" key="2">
    <source>
        <dbReference type="ARBA" id="ARBA00005189"/>
    </source>
</evidence>
<dbReference type="RefSeq" id="WP_344592803.1">
    <property type="nucleotide sequence ID" value="NZ_BAAARW010000020.1"/>
</dbReference>
<comment type="similarity">
    <text evidence="3 11">Belongs to the long-chain O-acyltransferase family.</text>
</comment>
<feature type="domain" description="O-acyltransferase WSD1 C-terminal" evidence="13">
    <location>
        <begin position="329"/>
        <end position="480"/>
    </location>
</feature>
<dbReference type="Proteomes" id="UP001501231">
    <property type="component" value="Unassembled WGS sequence"/>
</dbReference>
<evidence type="ECO:0000256" key="1">
    <source>
        <dbReference type="ARBA" id="ARBA00004771"/>
    </source>
</evidence>
<keyword evidence="7 11" id="KW-0319">Glycerol metabolism</keyword>
<evidence type="ECO:0000313" key="15">
    <source>
        <dbReference type="Proteomes" id="UP001501231"/>
    </source>
</evidence>
<dbReference type="Pfam" id="PF06974">
    <property type="entry name" value="WS_DGAT_C"/>
    <property type="match status" value="1"/>
</dbReference>
<comment type="caution">
    <text evidence="14">The sequence shown here is derived from an EMBL/GenBank/DDBJ whole genome shotgun (WGS) entry which is preliminary data.</text>
</comment>
<dbReference type="SUPFAM" id="SSF52777">
    <property type="entry name" value="CoA-dependent acyltransferases"/>
    <property type="match status" value="2"/>
</dbReference>
<dbReference type="Gene3D" id="3.30.559.30">
    <property type="entry name" value="Nonribosomal peptide synthetase, condensation domain"/>
    <property type="match status" value="1"/>
</dbReference>
<evidence type="ECO:0000259" key="12">
    <source>
        <dbReference type="Pfam" id="PF03007"/>
    </source>
</evidence>
<keyword evidence="6 11" id="KW-0808">Transferase</keyword>
<keyword evidence="5 11" id="KW-0444">Lipid biosynthesis</keyword>
<gene>
    <name evidence="14" type="ORF">GCM10010191_55610</name>
</gene>
<accession>A0ABN3JPA1</accession>
<sequence>MSQLNTVDATFLNAETSTMPAHVAGLAIVDAASRAGGRLTVAAIADLVRERAHLAALPLRQRLVQVPLGLDHPYWEDDPDFDPRRHVFEIGLPAPGTPDQLADAVAMLHERPLDRDRPLWEMVLIHGLRNGLTAVYVKAHHAAIDGVMAAETLAALLDLSPEPRDLPADKAEPERAPSPIEMLGTGLLKAALHPLRSAMSMARTAPYLDEIPVVSQVPGVGRMSQMVQGALGRDELPRAPRATAPPTPFNAPIGRHRTVAYGELDLAEIKEVRRALGGSVNDVVMALCATALRQWLDKRGELPDRPLVVGVPVSLRRNNRRHGRDTTPGNQISIITTPLATHIADPAERYDAVRCDLDLGKRRFVASSGSWVRELSGLVPAPIAGPVARWALQVLPTLTVRPMNLIISNVPGPQFPLYICGARVLGYYPISVITDASGGVNITVFSYDGKMNIGIVASRDLVPNPSEFIDHLTDAMDELKDLARV</sequence>
<dbReference type="EMBL" id="BAAARW010000020">
    <property type="protein sequence ID" value="GAA2434108.1"/>
    <property type="molecule type" value="Genomic_DNA"/>
</dbReference>
<protein>
    <recommendedName>
        <fullName evidence="4 11">Diacylglycerol O-acyltransferase</fullName>
        <ecNumber evidence="4 11">2.3.1.20</ecNumber>
    </recommendedName>
</protein>
<keyword evidence="8 11" id="KW-0443">Lipid metabolism</keyword>
<comment type="catalytic activity">
    <reaction evidence="10 11">
        <text>an acyl-CoA + a 1,2-diacyl-sn-glycerol = a triacyl-sn-glycerol + CoA</text>
        <dbReference type="Rhea" id="RHEA:10868"/>
        <dbReference type="ChEBI" id="CHEBI:17815"/>
        <dbReference type="ChEBI" id="CHEBI:57287"/>
        <dbReference type="ChEBI" id="CHEBI:58342"/>
        <dbReference type="ChEBI" id="CHEBI:64615"/>
        <dbReference type="EC" id="2.3.1.20"/>
    </reaction>
</comment>
<dbReference type="Pfam" id="PF03007">
    <property type="entry name" value="WS_DGAT_cat"/>
    <property type="match status" value="1"/>
</dbReference>
<evidence type="ECO:0000313" key="14">
    <source>
        <dbReference type="EMBL" id="GAA2434108.1"/>
    </source>
</evidence>
<evidence type="ECO:0000256" key="3">
    <source>
        <dbReference type="ARBA" id="ARBA00009587"/>
    </source>
</evidence>
<organism evidence="14 15">
    <name type="scientific">Actinomadura vinacea</name>
    <dbReference type="NCBI Taxonomy" id="115336"/>
    <lineage>
        <taxon>Bacteria</taxon>
        <taxon>Bacillati</taxon>
        <taxon>Actinomycetota</taxon>
        <taxon>Actinomycetes</taxon>
        <taxon>Streptosporangiales</taxon>
        <taxon>Thermomonosporaceae</taxon>
        <taxon>Actinomadura</taxon>
    </lineage>
</organism>
<evidence type="ECO:0000256" key="11">
    <source>
        <dbReference type="RuleBase" id="RU361241"/>
    </source>
</evidence>
<proteinExistence type="inferred from homology"/>
<name>A0ABN3JPA1_9ACTN</name>
<dbReference type="InterPro" id="IPR045034">
    <property type="entry name" value="O-acyltransferase_WSD1-like"/>
</dbReference>
<dbReference type="PANTHER" id="PTHR31650">
    <property type="entry name" value="O-ACYLTRANSFERASE (WSD1-LIKE) FAMILY PROTEIN"/>
    <property type="match status" value="1"/>
</dbReference>
<evidence type="ECO:0000256" key="7">
    <source>
        <dbReference type="ARBA" id="ARBA00022798"/>
    </source>
</evidence>
<evidence type="ECO:0000256" key="6">
    <source>
        <dbReference type="ARBA" id="ARBA00022679"/>
    </source>
</evidence>
<keyword evidence="9 11" id="KW-0012">Acyltransferase</keyword>
<feature type="domain" description="O-acyltransferase WSD1-like N-terminal" evidence="12">
    <location>
        <begin position="4"/>
        <end position="284"/>
    </location>
</feature>
<comment type="pathway">
    <text evidence="1 11">Glycerolipid metabolism; triacylglycerol biosynthesis.</text>
</comment>
<dbReference type="NCBIfam" id="TIGR02946">
    <property type="entry name" value="acyl_WS_DGAT"/>
    <property type="match status" value="1"/>
</dbReference>
<evidence type="ECO:0000256" key="9">
    <source>
        <dbReference type="ARBA" id="ARBA00023315"/>
    </source>
</evidence>
<evidence type="ECO:0000256" key="5">
    <source>
        <dbReference type="ARBA" id="ARBA00022516"/>
    </source>
</evidence>
<dbReference type="InterPro" id="IPR004255">
    <property type="entry name" value="O-acyltransferase_WSD1_N"/>
</dbReference>
<comment type="pathway">
    <text evidence="2">Lipid metabolism.</text>
</comment>
<dbReference type="InterPro" id="IPR009721">
    <property type="entry name" value="O-acyltransferase_WSD1_C"/>
</dbReference>
<evidence type="ECO:0000256" key="10">
    <source>
        <dbReference type="ARBA" id="ARBA00048109"/>
    </source>
</evidence>
<keyword evidence="15" id="KW-1185">Reference proteome</keyword>
<evidence type="ECO:0000256" key="8">
    <source>
        <dbReference type="ARBA" id="ARBA00023098"/>
    </source>
</evidence>